<keyword evidence="1" id="KW-0547">Nucleotide-binding</keyword>
<comment type="catalytic activity">
    <reaction evidence="1">
        <text>L-glutamyl-tRNA(Gln) + L-glutamine + ATP + H2O = L-glutaminyl-tRNA(Gln) + L-glutamate + ADP + phosphate + H(+)</text>
        <dbReference type="Rhea" id="RHEA:17521"/>
        <dbReference type="Rhea" id="RHEA-COMP:9681"/>
        <dbReference type="Rhea" id="RHEA-COMP:9684"/>
        <dbReference type="ChEBI" id="CHEBI:15377"/>
        <dbReference type="ChEBI" id="CHEBI:15378"/>
        <dbReference type="ChEBI" id="CHEBI:29985"/>
        <dbReference type="ChEBI" id="CHEBI:30616"/>
        <dbReference type="ChEBI" id="CHEBI:43474"/>
        <dbReference type="ChEBI" id="CHEBI:58359"/>
        <dbReference type="ChEBI" id="CHEBI:78520"/>
        <dbReference type="ChEBI" id="CHEBI:78521"/>
        <dbReference type="ChEBI" id="CHEBI:456216"/>
    </reaction>
</comment>
<dbReference type="GO" id="GO:0050566">
    <property type="term" value="F:asparaginyl-tRNA synthase (glutamine-hydrolyzing) activity"/>
    <property type="evidence" value="ECO:0007669"/>
    <property type="project" value="RHEA"/>
</dbReference>
<organism evidence="2 3">
    <name type="scientific">Candidatus Roizmanbacteria bacterium GW2011_GWC2_41_7</name>
    <dbReference type="NCBI Taxonomy" id="1618487"/>
    <lineage>
        <taxon>Bacteria</taxon>
        <taxon>Candidatus Roizmaniibacteriota</taxon>
    </lineage>
</organism>
<dbReference type="GO" id="GO:0006450">
    <property type="term" value="P:regulation of translational fidelity"/>
    <property type="evidence" value="ECO:0007669"/>
    <property type="project" value="InterPro"/>
</dbReference>
<comment type="function">
    <text evidence="1">Allows the formation of correctly charged Asn-tRNA(Asn) or Gln-tRNA(Gln) through the transamidation of misacylated Asp-tRNA(Asn) or Glu-tRNA(Gln) in organisms which lack either or both of asparaginyl-tRNA or glutaminyl-tRNA synthetases. The reaction takes place in the presence of glutamine and ATP through an activated phospho-Asp-tRNA(Asn) or phospho-Glu-tRNA(Gln).</text>
</comment>
<dbReference type="NCBIfam" id="TIGR00135">
    <property type="entry name" value="gatC"/>
    <property type="match status" value="1"/>
</dbReference>
<dbReference type="InterPro" id="IPR003837">
    <property type="entry name" value="GatC"/>
</dbReference>
<dbReference type="EMBL" id="LCBY01000060">
    <property type="protein sequence ID" value="KKS20542.1"/>
    <property type="molecule type" value="Genomic_DNA"/>
</dbReference>
<accession>A0A0G0X809</accession>
<comment type="caution">
    <text evidence="2">The sequence shown here is derived from an EMBL/GenBank/DDBJ whole genome shotgun (WGS) entry which is preliminary data.</text>
</comment>
<reference evidence="2 3" key="1">
    <citation type="journal article" date="2015" name="Nature">
        <title>rRNA introns, odd ribosomes, and small enigmatic genomes across a large radiation of phyla.</title>
        <authorList>
            <person name="Brown C.T."/>
            <person name="Hug L.A."/>
            <person name="Thomas B.C."/>
            <person name="Sharon I."/>
            <person name="Castelle C.J."/>
            <person name="Singh A."/>
            <person name="Wilkins M.J."/>
            <person name="Williams K.H."/>
            <person name="Banfield J.F."/>
        </authorList>
    </citation>
    <scope>NUCLEOTIDE SEQUENCE [LARGE SCALE GENOMIC DNA]</scope>
</reference>
<dbReference type="InterPro" id="IPR036113">
    <property type="entry name" value="Asp/Glu-ADT_sf_sub_c"/>
</dbReference>
<protein>
    <recommendedName>
        <fullName evidence="1">Aspartyl/glutamyl-tRNA(Asn/Gln) amidotransferase subunit C</fullName>
        <shortName evidence="1">Asp/Glu-ADT subunit C</shortName>
        <ecNumber evidence="1">6.3.5.-</ecNumber>
    </recommendedName>
</protein>
<dbReference type="GO" id="GO:0050567">
    <property type="term" value="F:glutaminyl-tRNA synthase (glutamine-hydrolyzing) activity"/>
    <property type="evidence" value="ECO:0007669"/>
    <property type="project" value="UniProtKB-UniRule"/>
</dbReference>
<dbReference type="PANTHER" id="PTHR15004">
    <property type="entry name" value="GLUTAMYL-TRNA(GLN) AMIDOTRANSFERASE SUBUNIT C, MITOCHONDRIAL"/>
    <property type="match status" value="1"/>
</dbReference>
<comment type="catalytic activity">
    <reaction evidence="1">
        <text>L-aspartyl-tRNA(Asn) + L-glutamine + ATP + H2O = L-asparaginyl-tRNA(Asn) + L-glutamate + ADP + phosphate + 2 H(+)</text>
        <dbReference type="Rhea" id="RHEA:14513"/>
        <dbReference type="Rhea" id="RHEA-COMP:9674"/>
        <dbReference type="Rhea" id="RHEA-COMP:9677"/>
        <dbReference type="ChEBI" id="CHEBI:15377"/>
        <dbReference type="ChEBI" id="CHEBI:15378"/>
        <dbReference type="ChEBI" id="CHEBI:29985"/>
        <dbReference type="ChEBI" id="CHEBI:30616"/>
        <dbReference type="ChEBI" id="CHEBI:43474"/>
        <dbReference type="ChEBI" id="CHEBI:58359"/>
        <dbReference type="ChEBI" id="CHEBI:78515"/>
        <dbReference type="ChEBI" id="CHEBI:78516"/>
        <dbReference type="ChEBI" id="CHEBI:456216"/>
    </reaction>
</comment>
<evidence type="ECO:0000313" key="3">
    <source>
        <dbReference type="Proteomes" id="UP000034371"/>
    </source>
</evidence>
<comment type="similarity">
    <text evidence="1">Belongs to the GatC family.</text>
</comment>
<dbReference type="Pfam" id="PF02686">
    <property type="entry name" value="GatC"/>
    <property type="match status" value="1"/>
</dbReference>
<dbReference type="GO" id="GO:0005524">
    <property type="term" value="F:ATP binding"/>
    <property type="evidence" value="ECO:0007669"/>
    <property type="project" value="UniProtKB-KW"/>
</dbReference>
<sequence>MLTKKEVEKIAELARLGISEEEKEKFAKDLSLVLGYIQKLSEVNVEKIEPMAGGTNLESITRKDIEVKDIADDEMKADILNAAPDKENGYFKVPSILK</sequence>
<keyword evidence="1" id="KW-0648">Protein biosynthesis</keyword>
<dbReference type="GO" id="GO:0016740">
    <property type="term" value="F:transferase activity"/>
    <property type="evidence" value="ECO:0007669"/>
    <property type="project" value="UniProtKB-KW"/>
</dbReference>
<dbReference type="PANTHER" id="PTHR15004:SF0">
    <property type="entry name" value="GLUTAMYL-TRNA(GLN) AMIDOTRANSFERASE SUBUNIT C, MITOCHONDRIAL"/>
    <property type="match status" value="1"/>
</dbReference>
<proteinExistence type="inferred from homology"/>
<dbReference type="GO" id="GO:0006412">
    <property type="term" value="P:translation"/>
    <property type="evidence" value="ECO:0007669"/>
    <property type="project" value="UniProtKB-UniRule"/>
</dbReference>
<comment type="subunit">
    <text evidence="1">Heterotrimer of A, B and C subunits.</text>
</comment>
<gene>
    <name evidence="1" type="primary">gatC</name>
    <name evidence="2" type="ORF">UU78_C0060G0007</name>
</gene>
<dbReference type="AlphaFoldDB" id="A0A0G0X809"/>
<dbReference type="Gene3D" id="1.10.20.60">
    <property type="entry name" value="Glu-tRNAGln amidotransferase C subunit, N-terminal domain"/>
    <property type="match status" value="1"/>
</dbReference>
<name>A0A0G0X809_9BACT</name>
<dbReference type="HAMAP" id="MF_00122">
    <property type="entry name" value="GatC"/>
    <property type="match status" value="1"/>
</dbReference>
<dbReference type="EC" id="6.3.5.-" evidence="1"/>
<keyword evidence="1" id="KW-0067">ATP-binding</keyword>
<keyword evidence="1" id="KW-0436">Ligase</keyword>
<dbReference type="SUPFAM" id="SSF141000">
    <property type="entry name" value="Glu-tRNAGln amidotransferase C subunit"/>
    <property type="match status" value="1"/>
</dbReference>
<keyword evidence="2" id="KW-0808">Transferase</keyword>
<evidence type="ECO:0000313" key="2">
    <source>
        <dbReference type="EMBL" id="KKS20542.1"/>
    </source>
</evidence>
<evidence type="ECO:0000256" key="1">
    <source>
        <dbReference type="HAMAP-Rule" id="MF_00122"/>
    </source>
</evidence>
<dbReference type="GO" id="GO:0070681">
    <property type="term" value="P:glutaminyl-tRNAGln biosynthesis via transamidation"/>
    <property type="evidence" value="ECO:0007669"/>
    <property type="project" value="TreeGrafter"/>
</dbReference>
<dbReference type="Proteomes" id="UP000034371">
    <property type="component" value="Unassembled WGS sequence"/>
</dbReference>